<sequence>MTIFDESPSNAAEFTVTELSGALRRTVEDAFGHVRVRGEVGRLSRPGSGHLYFDLKDDKSVLSAVAWKGVVSSWQFHPEQGLEVIATGKLTTFPGQSRYQIVVEKMEPAGAGALMALLEERRKKLAGEGLFDEGRKQLLPYMPRVIGVVTSPTGAVIRDILHRISDRFPLHVVVWPVRVQGESCGVEVAGAINGFNALPEGGPIPRPDLIIVARGGGSLEDLWGFNDEIVVRAAAASDIPLVSAVGHETDWTLIDHAADRRAPTPTGAAEMAVPVKAELEAMLANLSARLKGAETRLLDRKKDGLRALSRALPTLDSLLAMPRQRLDRSGDLLGKALAHNTSNCRRRYERQASRISPLTLISAIREKRLGLNDRIGRCRNAADRAQERRRNRLERPSALLAGLPRRLETGIERETRRLSDQGRRADAAIARLLNDRRRAVSQQTRMLASLSHKNVLARGFALVRDDAGELVSSAASLSAGQAVNIEFQDGNISAVAAGSAGKARPAPKKPAREKPASDGEAQARPVRQGSLFD</sequence>
<dbReference type="OrthoDB" id="9802795at2"/>
<dbReference type="GO" id="GO:0009318">
    <property type="term" value="C:exodeoxyribonuclease VII complex"/>
    <property type="evidence" value="ECO:0007669"/>
    <property type="project" value="UniProtKB-UniRule"/>
</dbReference>
<evidence type="ECO:0000256" key="6">
    <source>
        <dbReference type="RuleBase" id="RU004355"/>
    </source>
</evidence>
<accession>A0A4R5PLT0</accession>
<feature type="domain" description="OB-fold nucleic acid binding" evidence="9">
    <location>
        <begin position="14"/>
        <end position="107"/>
    </location>
</feature>
<dbReference type="GO" id="GO:0005737">
    <property type="term" value="C:cytoplasm"/>
    <property type="evidence" value="ECO:0007669"/>
    <property type="project" value="UniProtKB-SubCell"/>
</dbReference>
<comment type="subunit">
    <text evidence="5">Heterooligomer composed of large and small subunits.</text>
</comment>
<dbReference type="GO" id="GO:0003676">
    <property type="term" value="F:nucleic acid binding"/>
    <property type="evidence" value="ECO:0007669"/>
    <property type="project" value="InterPro"/>
</dbReference>
<name>A0A4R5PLT0_9HYPH</name>
<dbReference type="InterPro" id="IPR003753">
    <property type="entry name" value="Exonuc_VII_L"/>
</dbReference>
<evidence type="ECO:0000259" key="8">
    <source>
        <dbReference type="Pfam" id="PF02601"/>
    </source>
</evidence>
<evidence type="ECO:0000259" key="9">
    <source>
        <dbReference type="Pfam" id="PF13742"/>
    </source>
</evidence>
<dbReference type="Pfam" id="PF13742">
    <property type="entry name" value="tRNA_anti_2"/>
    <property type="match status" value="1"/>
</dbReference>
<dbReference type="GO" id="GO:0006308">
    <property type="term" value="P:DNA catabolic process"/>
    <property type="evidence" value="ECO:0007669"/>
    <property type="project" value="UniProtKB-UniRule"/>
</dbReference>
<keyword evidence="3 5" id="KW-0378">Hydrolase</keyword>
<evidence type="ECO:0000256" key="4">
    <source>
        <dbReference type="ARBA" id="ARBA00022839"/>
    </source>
</evidence>
<dbReference type="CDD" id="cd04489">
    <property type="entry name" value="ExoVII_LU_OBF"/>
    <property type="match status" value="1"/>
</dbReference>
<dbReference type="EC" id="3.1.11.6" evidence="5"/>
<proteinExistence type="inferred from homology"/>
<evidence type="ECO:0000256" key="2">
    <source>
        <dbReference type="ARBA" id="ARBA00022722"/>
    </source>
</evidence>
<dbReference type="EMBL" id="SMSI01000001">
    <property type="protein sequence ID" value="TDH37902.1"/>
    <property type="molecule type" value="Genomic_DNA"/>
</dbReference>
<dbReference type="GO" id="GO:0008855">
    <property type="term" value="F:exodeoxyribonuclease VII activity"/>
    <property type="evidence" value="ECO:0007669"/>
    <property type="project" value="UniProtKB-UniRule"/>
</dbReference>
<keyword evidence="1 5" id="KW-0963">Cytoplasm</keyword>
<comment type="function">
    <text evidence="5">Bidirectionally degrades single-stranded DNA into large acid-insoluble oligonucleotides, which are then degraded further into small acid-soluble oligonucleotides.</text>
</comment>
<evidence type="ECO:0000256" key="3">
    <source>
        <dbReference type="ARBA" id="ARBA00022801"/>
    </source>
</evidence>
<comment type="catalytic activity">
    <reaction evidence="5 6">
        <text>Exonucleolytic cleavage in either 5'- to 3'- or 3'- to 5'-direction to yield nucleoside 5'-phosphates.</text>
        <dbReference type="EC" id="3.1.11.6"/>
    </reaction>
</comment>
<dbReference type="NCBIfam" id="TIGR00237">
    <property type="entry name" value="xseA"/>
    <property type="match status" value="1"/>
</dbReference>
<protein>
    <recommendedName>
        <fullName evidence="5">Exodeoxyribonuclease 7 large subunit</fullName>
        <ecNumber evidence="5">3.1.11.6</ecNumber>
    </recommendedName>
    <alternativeName>
        <fullName evidence="5">Exodeoxyribonuclease VII large subunit</fullName>
        <shortName evidence="5">Exonuclease VII large subunit</shortName>
    </alternativeName>
</protein>
<dbReference type="InterPro" id="IPR025824">
    <property type="entry name" value="OB-fold_nuc-bd_dom"/>
</dbReference>
<dbReference type="AlphaFoldDB" id="A0A4R5PLT0"/>
<keyword evidence="11" id="KW-1185">Reference proteome</keyword>
<evidence type="ECO:0000313" key="11">
    <source>
        <dbReference type="Proteomes" id="UP000295131"/>
    </source>
</evidence>
<comment type="similarity">
    <text evidence="5 6">Belongs to the XseA family.</text>
</comment>
<evidence type="ECO:0000313" key="10">
    <source>
        <dbReference type="EMBL" id="TDH37902.1"/>
    </source>
</evidence>
<feature type="region of interest" description="Disordered" evidence="7">
    <location>
        <begin position="497"/>
        <end position="533"/>
    </location>
</feature>
<comment type="subcellular location">
    <subcellularLocation>
        <location evidence="5 6">Cytoplasm</location>
    </subcellularLocation>
</comment>
<evidence type="ECO:0000256" key="5">
    <source>
        <dbReference type="HAMAP-Rule" id="MF_00378"/>
    </source>
</evidence>
<feature type="domain" description="Exonuclease VII large subunit C-terminal" evidence="8">
    <location>
        <begin position="130"/>
        <end position="494"/>
    </location>
</feature>
<dbReference type="Pfam" id="PF02601">
    <property type="entry name" value="Exonuc_VII_L"/>
    <property type="match status" value="1"/>
</dbReference>
<evidence type="ECO:0000256" key="7">
    <source>
        <dbReference type="SAM" id="MobiDB-lite"/>
    </source>
</evidence>
<dbReference type="InterPro" id="IPR020579">
    <property type="entry name" value="Exonuc_VII_lsu_C"/>
</dbReference>
<dbReference type="Proteomes" id="UP000295131">
    <property type="component" value="Unassembled WGS sequence"/>
</dbReference>
<organism evidence="10 11">
    <name type="scientific">Pseudohoeflea suaedae</name>
    <dbReference type="NCBI Taxonomy" id="877384"/>
    <lineage>
        <taxon>Bacteria</taxon>
        <taxon>Pseudomonadati</taxon>
        <taxon>Pseudomonadota</taxon>
        <taxon>Alphaproteobacteria</taxon>
        <taxon>Hyphomicrobiales</taxon>
        <taxon>Rhizobiaceae</taxon>
        <taxon>Pseudohoeflea</taxon>
    </lineage>
</organism>
<dbReference type="PANTHER" id="PTHR30008">
    <property type="entry name" value="EXODEOXYRIBONUCLEASE 7 LARGE SUBUNIT"/>
    <property type="match status" value="1"/>
</dbReference>
<comment type="caution">
    <text evidence="10">The sequence shown here is derived from an EMBL/GenBank/DDBJ whole genome shotgun (WGS) entry which is preliminary data.</text>
</comment>
<dbReference type="PANTHER" id="PTHR30008:SF0">
    <property type="entry name" value="EXODEOXYRIBONUCLEASE 7 LARGE SUBUNIT"/>
    <property type="match status" value="1"/>
</dbReference>
<keyword evidence="2 5" id="KW-0540">Nuclease</keyword>
<gene>
    <name evidence="5" type="primary">xseA</name>
    <name evidence="10" type="ORF">E2A64_01830</name>
</gene>
<keyword evidence="4 5" id="KW-0269">Exonuclease</keyword>
<evidence type="ECO:0000256" key="1">
    <source>
        <dbReference type="ARBA" id="ARBA00022490"/>
    </source>
</evidence>
<reference evidence="10 11" key="1">
    <citation type="journal article" date="2013" name="Int. J. Syst. Evol. Microbiol.">
        <title>Hoeflea suaedae sp. nov., an endophytic bacterium isolated from the root of the halophyte Suaeda maritima.</title>
        <authorList>
            <person name="Chung E.J."/>
            <person name="Park J.A."/>
            <person name="Pramanik P."/>
            <person name="Bibi F."/>
            <person name="Jeon C.O."/>
            <person name="Chung Y.R."/>
        </authorList>
    </citation>
    <scope>NUCLEOTIDE SEQUENCE [LARGE SCALE GENOMIC DNA]</scope>
    <source>
        <strain evidence="10 11">YC6898</strain>
    </source>
</reference>
<dbReference type="RefSeq" id="WP_133282739.1">
    <property type="nucleotide sequence ID" value="NZ_SMSI01000001.1"/>
</dbReference>
<dbReference type="HAMAP" id="MF_00378">
    <property type="entry name" value="Exonuc_7_L"/>
    <property type="match status" value="1"/>
</dbReference>